<dbReference type="RefSeq" id="WP_061812531.1">
    <property type="nucleotide sequence ID" value="NZ_CP085178.1"/>
</dbReference>
<dbReference type="GO" id="GO:0005975">
    <property type="term" value="P:carbohydrate metabolic process"/>
    <property type="evidence" value="ECO:0007669"/>
    <property type="project" value="InterPro"/>
</dbReference>
<name>A0A1Y0VNP3_PEDPE</name>
<proteinExistence type="predicted"/>
<dbReference type="InterPro" id="IPR014718">
    <property type="entry name" value="GH-type_carb-bd"/>
</dbReference>
<dbReference type="Proteomes" id="UP000196118">
    <property type="component" value="Chromosome"/>
</dbReference>
<keyword evidence="1" id="KW-0413">Isomerase</keyword>
<accession>A0A1Y0VNP3</accession>
<dbReference type="EMBL" id="CP021474">
    <property type="protein sequence ID" value="ARW19762.1"/>
    <property type="molecule type" value="Genomic_DNA"/>
</dbReference>
<gene>
    <name evidence="1" type="ORF">S100892_01189</name>
</gene>
<dbReference type="InterPro" id="IPR008183">
    <property type="entry name" value="Aldose_1/G6P_1-epimerase"/>
</dbReference>
<dbReference type="CDD" id="cd09024">
    <property type="entry name" value="Aldose_epim_lacX"/>
    <property type="match status" value="1"/>
</dbReference>
<dbReference type="InterPro" id="IPR011013">
    <property type="entry name" value="Gal_mutarotase_sf_dom"/>
</dbReference>
<dbReference type="InterPro" id="IPR037481">
    <property type="entry name" value="LacX"/>
</dbReference>
<protein>
    <submittedName>
        <fullName evidence="1">Aldose 1-epimerase</fullName>
        <ecNumber evidence="1">5.1.3.3</ecNumber>
    </submittedName>
</protein>
<dbReference type="Pfam" id="PF01263">
    <property type="entry name" value="Aldose_epim"/>
    <property type="match status" value="1"/>
</dbReference>
<dbReference type="GO" id="GO:0030246">
    <property type="term" value="F:carbohydrate binding"/>
    <property type="evidence" value="ECO:0007669"/>
    <property type="project" value="InterPro"/>
</dbReference>
<dbReference type="AlphaFoldDB" id="A0A1Y0VNP3"/>
<dbReference type="PANTHER" id="PTHR11122:SF13">
    <property type="entry name" value="GLUCOSE-6-PHOSPHATE 1-EPIMERASE"/>
    <property type="match status" value="1"/>
</dbReference>
<evidence type="ECO:0000313" key="1">
    <source>
        <dbReference type="EMBL" id="ARW19762.1"/>
    </source>
</evidence>
<dbReference type="SUPFAM" id="SSF74650">
    <property type="entry name" value="Galactose mutarotase-like"/>
    <property type="match status" value="1"/>
</dbReference>
<dbReference type="GO" id="GO:0004034">
    <property type="term" value="F:aldose 1-epimerase activity"/>
    <property type="evidence" value="ECO:0007669"/>
    <property type="project" value="UniProtKB-EC"/>
</dbReference>
<evidence type="ECO:0000313" key="2">
    <source>
        <dbReference type="Proteomes" id="UP000196118"/>
    </source>
</evidence>
<dbReference type="EC" id="5.1.3.3" evidence="1"/>
<sequence>MTVTLKNDYLTVQINEKGAELSSVKANDGIEYIWQADPAVWGRHAPVLFPFVGRLKDDQFQVEDQTYPMGQHGFARDMDFEAVEQDDQHVIMELNSNTETLQKFPFEFKLRMHFTLKDHELIEHYEVVNPDSKKDLLFSIGGHPGFNLNLGDNQIQMEDTQIRIAPKQVYNQIPLKAPYTDPKNPIKFDATTPLDLTHALFKDDAIILDLKGEQITLMTENEVNNHGIAFTVANAPYLGIWSPYPATANFVCLEPWWGIADTVDFNGELKDKLGVNRLAAQETFNQEFSMSFF</sequence>
<dbReference type="PANTHER" id="PTHR11122">
    <property type="entry name" value="APOSPORY-ASSOCIATED PROTEIN C-RELATED"/>
    <property type="match status" value="1"/>
</dbReference>
<reference evidence="1 2" key="1">
    <citation type="submission" date="2017-05" db="EMBL/GenBank/DDBJ databases">
        <title>Genome sequence of Pediococcus pentosaceus strain SRCM100892.</title>
        <authorList>
            <person name="Cho S.H."/>
        </authorList>
    </citation>
    <scope>NUCLEOTIDE SEQUENCE [LARGE SCALE GENOMIC DNA]</scope>
    <source>
        <strain evidence="1 2">SRCM100892</strain>
    </source>
</reference>
<organism evidence="1 2">
    <name type="scientific">Pediococcus pentosaceus</name>
    <dbReference type="NCBI Taxonomy" id="1255"/>
    <lineage>
        <taxon>Bacteria</taxon>
        <taxon>Bacillati</taxon>
        <taxon>Bacillota</taxon>
        <taxon>Bacilli</taxon>
        <taxon>Lactobacillales</taxon>
        <taxon>Lactobacillaceae</taxon>
        <taxon>Pediococcus</taxon>
    </lineage>
</organism>
<dbReference type="Gene3D" id="2.70.98.10">
    <property type="match status" value="1"/>
</dbReference>